<dbReference type="Proteomes" id="UP001055172">
    <property type="component" value="Unassembled WGS sequence"/>
</dbReference>
<accession>A0AA37LYL6</accession>
<proteinExistence type="predicted"/>
<gene>
    <name evidence="1" type="ORF">ColLi_12370</name>
</gene>
<protein>
    <submittedName>
        <fullName evidence="1">Uncharacterized protein</fullName>
    </submittedName>
</protein>
<name>A0AA37LYL6_9PEZI</name>
<organism evidence="1 2">
    <name type="scientific">Colletotrichum liriopes</name>
    <dbReference type="NCBI Taxonomy" id="708192"/>
    <lineage>
        <taxon>Eukaryota</taxon>
        <taxon>Fungi</taxon>
        <taxon>Dikarya</taxon>
        <taxon>Ascomycota</taxon>
        <taxon>Pezizomycotina</taxon>
        <taxon>Sordariomycetes</taxon>
        <taxon>Hypocreomycetidae</taxon>
        <taxon>Glomerellales</taxon>
        <taxon>Glomerellaceae</taxon>
        <taxon>Colletotrichum</taxon>
        <taxon>Colletotrichum spaethianum species complex</taxon>
    </lineage>
</organism>
<keyword evidence="2" id="KW-1185">Reference proteome</keyword>
<evidence type="ECO:0000313" key="1">
    <source>
        <dbReference type="EMBL" id="GJC89532.1"/>
    </source>
</evidence>
<reference evidence="1 2" key="1">
    <citation type="submission" date="2021-07" db="EMBL/GenBank/DDBJ databases">
        <title>Genome data of Colletotrichum spaethianum.</title>
        <authorList>
            <person name="Utami Y.D."/>
            <person name="Hiruma K."/>
        </authorList>
    </citation>
    <scope>NUCLEOTIDE SEQUENCE [LARGE SCALE GENOMIC DNA]</scope>
    <source>
        <strain evidence="1 2">MAFF 242679</strain>
    </source>
</reference>
<sequence>MSIKVTPQGSSNATSQQPVILDAAAGPDGPAVSELAVEQSGRDVGFHILVDSPADDPWIRG</sequence>
<evidence type="ECO:0000313" key="2">
    <source>
        <dbReference type="Proteomes" id="UP001055172"/>
    </source>
</evidence>
<dbReference type="AlphaFoldDB" id="A0AA37LYL6"/>
<dbReference type="EMBL" id="BPPX01000042">
    <property type="protein sequence ID" value="GJC89532.1"/>
    <property type="molecule type" value="Genomic_DNA"/>
</dbReference>
<comment type="caution">
    <text evidence="1">The sequence shown here is derived from an EMBL/GenBank/DDBJ whole genome shotgun (WGS) entry which is preliminary data.</text>
</comment>